<dbReference type="EMBL" id="PEYT01000009">
    <property type="protein sequence ID" value="PIS23181.1"/>
    <property type="molecule type" value="Genomic_DNA"/>
</dbReference>
<name>A0A2H0XEA1_UNCKA</name>
<organism evidence="1 2">
    <name type="scientific">candidate division WWE3 bacterium CG08_land_8_20_14_0_20_40_13</name>
    <dbReference type="NCBI Taxonomy" id="1975084"/>
    <lineage>
        <taxon>Bacteria</taxon>
        <taxon>Katanobacteria</taxon>
    </lineage>
</organism>
<reference evidence="2" key="1">
    <citation type="submission" date="2017-09" db="EMBL/GenBank/DDBJ databases">
        <title>Depth-based differentiation of microbial function through sediment-hosted aquifers and enrichment of novel symbionts in the deep terrestrial subsurface.</title>
        <authorList>
            <person name="Probst A.J."/>
            <person name="Ladd B."/>
            <person name="Jarett J.K."/>
            <person name="Geller-Mcgrath D.E."/>
            <person name="Sieber C.M.K."/>
            <person name="Emerson J.B."/>
            <person name="Anantharaman K."/>
            <person name="Thomas B.C."/>
            <person name="Malmstrom R."/>
            <person name="Stieglmeier M."/>
            <person name="Klingl A."/>
            <person name="Woyke T."/>
            <person name="Ryan C.M."/>
            <person name="Banfield J.F."/>
        </authorList>
    </citation>
    <scope>NUCLEOTIDE SEQUENCE [LARGE SCALE GENOMIC DNA]</scope>
</reference>
<protein>
    <submittedName>
        <fullName evidence="1">Uncharacterized protein</fullName>
    </submittedName>
</protein>
<gene>
    <name evidence="1" type="ORF">COT49_01325</name>
</gene>
<dbReference type="AlphaFoldDB" id="A0A2H0XEA1"/>
<evidence type="ECO:0000313" key="1">
    <source>
        <dbReference type="EMBL" id="PIS23181.1"/>
    </source>
</evidence>
<sequence>MTAFDLEREKKERYLINANNKTLAASLLGISRKCIYHKGIKEDKDLSCKHEIENLHLTHPAYGHKRVALALKWDKNKAIRIMNKYGIKPPRRKRRKLYLTRSVDNNHYTNLI</sequence>
<proteinExistence type="predicted"/>
<comment type="caution">
    <text evidence="1">The sequence shown here is derived from an EMBL/GenBank/DDBJ whole genome shotgun (WGS) entry which is preliminary data.</text>
</comment>
<accession>A0A2H0XEA1</accession>
<dbReference type="Proteomes" id="UP000230340">
    <property type="component" value="Unassembled WGS sequence"/>
</dbReference>
<evidence type="ECO:0000313" key="2">
    <source>
        <dbReference type="Proteomes" id="UP000230340"/>
    </source>
</evidence>